<evidence type="ECO:0000313" key="2">
    <source>
        <dbReference type="Proteomes" id="UP000324897"/>
    </source>
</evidence>
<gene>
    <name evidence="1" type="ORF">EJB05_13976</name>
</gene>
<feature type="non-terminal residue" evidence="1">
    <location>
        <position position="1"/>
    </location>
</feature>
<protein>
    <recommendedName>
        <fullName evidence="3">FBD domain-containing protein</fullName>
    </recommendedName>
</protein>
<dbReference type="AlphaFoldDB" id="A0A5J9VW96"/>
<sequence length="215" mass="25080">MWAGRSSRSSLSGLDNMQYLTEDMTMLPDVTCLKLVVNAMGHAFGVRSFHVLRQWRSVKQNREGPGLLQYQNEGWMRRRKYNRFIEGRENRICSGIKRLVMALSSGCDLEEQIACSSGCICDQPTNWKTEELLLNFLQELEIQEFGASEHEVEFLKRLLSWATVLKMLTVHFRDSVTKSKAKEVFHICQSFSRPGVRLKFYIYQNSRWCLMHLKT</sequence>
<dbReference type="Proteomes" id="UP000324897">
    <property type="component" value="Chromosome 4"/>
</dbReference>
<keyword evidence="2" id="KW-1185">Reference proteome</keyword>
<proteinExistence type="predicted"/>
<dbReference type="PANTHER" id="PTHR34709:SF74">
    <property type="entry name" value="F-BOX DOMAIN-CONTAINING PROTEIN"/>
    <property type="match status" value="1"/>
</dbReference>
<dbReference type="EMBL" id="RWGY01000007">
    <property type="protein sequence ID" value="TVU40509.1"/>
    <property type="molecule type" value="Genomic_DNA"/>
</dbReference>
<dbReference type="OrthoDB" id="689532at2759"/>
<dbReference type="InterPro" id="IPR055312">
    <property type="entry name" value="FBL15-like"/>
</dbReference>
<dbReference type="Gramene" id="TVU40509">
    <property type="protein sequence ID" value="TVU40509"/>
    <property type="gene ID" value="EJB05_13976"/>
</dbReference>
<organism evidence="1 2">
    <name type="scientific">Eragrostis curvula</name>
    <name type="common">weeping love grass</name>
    <dbReference type="NCBI Taxonomy" id="38414"/>
    <lineage>
        <taxon>Eukaryota</taxon>
        <taxon>Viridiplantae</taxon>
        <taxon>Streptophyta</taxon>
        <taxon>Embryophyta</taxon>
        <taxon>Tracheophyta</taxon>
        <taxon>Spermatophyta</taxon>
        <taxon>Magnoliopsida</taxon>
        <taxon>Liliopsida</taxon>
        <taxon>Poales</taxon>
        <taxon>Poaceae</taxon>
        <taxon>PACMAD clade</taxon>
        <taxon>Chloridoideae</taxon>
        <taxon>Eragrostideae</taxon>
        <taxon>Eragrostidinae</taxon>
        <taxon>Eragrostis</taxon>
    </lineage>
</organism>
<evidence type="ECO:0000313" key="1">
    <source>
        <dbReference type="EMBL" id="TVU40509.1"/>
    </source>
</evidence>
<name>A0A5J9VW96_9POAL</name>
<dbReference type="PANTHER" id="PTHR34709">
    <property type="entry name" value="OS10G0396666 PROTEIN"/>
    <property type="match status" value="1"/>
</dbReference>
<accession>A0A5J9VW96</accession>
<reference evidence="1 2" key="1">
    <citation type="journal article" date="2019" name="Sci. Rep.">
        <title>A high-quality genome of Eragrostis curvula grass provides insights into Poaceae evolution and supports new strategies to enhance forage quality.</title>
        <authorList>
            <person name="Carballo J."/>
            <person name="Santos B.A.C.M."/>
            <person name="Zappacosta D."/>
            <person name="Garbus I."/>
            <person name="Selva J.P."/>
            <person name="Gallo C.A."/>
            <person name="Diaz A."/>
            <person name="Albertini E."/>
            <person name="Caccamo M."/>
            <person name="Echenique V."/>
        </authorList>
    </citation>
    <scope>NUCLEOTIDE SEQUENCE [LARGE SCALE GENOMIC DNA]</scope>
    <source>
        <strain evidence="2">cv. Victoria</strain>
        <tissue evidence="1">Leaf</tissue>
    </source>
</reference>
<comment type="caution">
    <text evidence="1">The sequence shown here is derived from an EMBL/GenBank/DDBJ whole genome shotgun (WGS) entry which is preliminary data.</text>
</comment>
<evidence type="ECO:0008006" key="3">
    <source>
        <dbReference type="Google" id="ProtNLM"/>
    </source>
</evidence>